<dbReference type="EMBL" id="PQIB02000008">
    <property type="protein sequence ID" value="RLN04029.1"/>
    <property type="molecule type" value="Genomic_DNA"/>
</dbReference>
<name>A0A3L6RHL5_PANMI</name>
<reference evidence="2" key="1">
    <citation type="journal article" date="2019" name="Nat. Commun.">
        <title>The genome of broomcorn millet.</title>
        <authorList>
            <person name="Zou C."/>
            <person name="Miki D."/>
            <person name="Li D."/>
            <person name="Tang Q."/>
            <person name="Xiao L."/>
            <person name="Rajput S."/>
            <person name="Deng P."/>
            <person name="Jia W."/>
            <person name="Huang R."/>
            <person name="Zhang M."/>
            <person name="Sun Y."/>
            <person name="Hu J."/>
            <person name="Fu X."/>
            <person name="Schnable P.S."/>
            <person name="Li F."/>
            <person name="Zhang H."/>
            <person name="Feng B."/>
            <person name="Zhu X."/>
            <person name="Liu R."/>
            <person name="Schnable J.C."/>
            <person name="Zhu J.-K."/>
            <person name="Zhang H."/>
        </authorList>
    </citation>
    <scope>NUCLEOTIDE SEQUENCE [LARGE SCALE GENOMIC DNA]</scope>
</reference>
<comment type="caution">
    <text evidence="1">The sequence shown here is derived from an EMBL/GenBank/DDBJ whole genome shotgun (WGS) entry which is preliminary data.</text>
</comment>
<dbReference type="OrthoDB" id="694575at2759"/>
<accession>A0A3L6RHL5</accession>
<evidence type="ECO:0000313" key="2">
    <source>
        <dbReference type="Proteomes" id="UP000275267"/>
    </source>
</evidence>
<protein>
    <submittedName>
        <fullName evidence="1">Uncharacterized protein</fullName>
    </submittedName>
</protein>
<organism evidence="1 2">
    <name type="scientific">Panicum miliaceum</name>
    <name type="common">Proso millet</name>
    <name type="synonym">Broomcorn millet</name>
    <dbReference type="NCBI Taxonomy" id="4540"/>
    <lineage>
        <taxon>Eukaryota</taxon>
        <taxon>Viridiplantae</taxon>
        <taxon>Streptophyta</taxon>
        <taxon>Embryophyta</taxon>
        <taxon>Tracheophyta</taxon>
        <taxon>Spermatophyta</taxon>
        <taxon>Magnoliopsida</taxon>
        <taxon>Liliopsida</taxon>
        <taxon>Poales</taxon>
        <taxon>Poaceae</taxon>
        <taxon>PACMAD clade</taxon>
        <taxon>Panicoideae</taxon>
        <taxon>Panicodae</taxon>
        <taxon>Paniceae</taxon>
        <taxon>Panicinae</taxon>
        <taxon>Panicum</taxon>
        <taxon>Panicum sect. Panicum</taxon>
    </lineage>
</organism>
<sequence length="169" mass="19655">MFRDSRYVAARVKIDVTKKMVDRVKLDLKSYQSVTAYVFYERIPRICTFCGLMFHNYTDCPQRNQLILQQSSDSDNGHLIPHAIYGQWMTNEKLIPEDHEEIQQLQPTNQMIQRFVRYFSKLTVAGSSSLEPTPEMGKESQPPQQLLQSTLVHSNQETSVLRISSSWHC</sequence>
<dbReference type="AlphaFoldDB" id="A0A3L6RHL5"/>
<evidence type="ECO:0000313" key="1">
    <source>
        <dbReference type="EMBL" id="RLN04029.1"/>
    </source>
</evidence>
<gene>
    <name evidence="1" type="ORF">C2845_PM13G10150</name>
</gene>
<keyword evidence="2" id="KW-1185">Reference proteome</keyword>
<dbReference type="STRING" id="4540.A0A3L6RHL5"/>
<dbReference type="Proteomes" id="UP000275267">
    <property type="component" value="Unassembled WGS sequence"/>
</dbReference>
<proteinExistence type="predicted"/>